<reference evidence="6 7" key="1">
    <citation type="submission" date="2019-06" db="EMBL/GenBank/DDBJ databases">
        <title>Flavibacter putida gen. nov., sp. nov., a novel marine bacterium of the family Flavobacteriaceae isolated from coastal seawater.</title>
        <authorList>
            <person name="Feng X."/>
        </authorList>
    </citation>
    <scope>NUCLEOTIDE SEQUENCE [LARGE SCALE GENOMIC DNA]</scope>
    <source>
        <strain evidence="6 7">PLHSN227</strain>
    </source>
</reference>
<dbReference type="InterPro" id="IPR011010">
    <property type="entry name" value="DNA_brk_join_enz"/>
</dbReference>
<dbReference type="InterPro" id="IPR050090">
    <property type="entry name" value="Tyrosine_recombinase_XerCD"/>
</dbReference>
<keyword evidence="3" id="KW-0238">DNA-binding</keyword>
<dbReference type="SUPFAM" id="SSF56349">
    <property type="entry name" value="DNA breaking-rejoining enzymes"/>
    <property type="match status" value="1"/>
</dbReference>
<evidence type="ECO:0000313" key="6">
    <source>
        <dbReference type="EMBL" id="TQD34016.1"/>
    </source>
</evidence>
<evidence type="ECO:0000256" key="4">
    <source>
        <dbReference type="ARBA" id="ARBA00023172"/>
    </source>
</evidence>
<dbReference type="Gene3D" id="1.10.150.130">
    <property type="match status" value="1"/>
</dbReference>
<dbReference type="PANTHER" id="PTHR30349:SF64">
    <property type="entry name" value="PROPHAGE INTEGRASE INTD-RELATED"/>
    <property type="match status" value="1"/>
</dbReference>
<dbReference type="GO" id="GO:0006310">
    <property type="term" value="P:DNA recombination"/>
    <property type="evidence" value="ECO:0007669"/>
    <property type="project" value="UniProtKB-KW"/>
</dbReference>
<dbReference type="PANTHER" id="PTHR30349">
    <property type="entry name" value="PHAGE INTEGRASE-RELATED"/>
    <property type="match status" value="1"/>
</dbReference>
<evidence type="ECO:0000313" key="7">
    <source>
        <dbReference type="Proteomes" id="UP000317169"/>
    </source>
</evidence>
<evidence type="ECO:0000259" key="5">
    <source>
        <dbReference type="PROSITE" id="PS51898"/>
    </source>
</evidence>
<dbReference type="OrthoDB" id="9801717at2"/>
<organism evidence="6 7">
    <name type="scientific">Haloflavibacter putidus</name>
    <dbReference type="NCBI Taxonomy" id="2576776"/>
    <lineage>
        <taxon>Bacteria</taxon>
        <taxon>Pseudomonadati</taxon>
        <taxon>Bacteroidota</taxon>
        <taxon>Flavobacteriia</taxon>
        <taxon>Flavobacteriales</taxon>
        <taxon>Flavobacteriaceae</taxon>
        <taxon>Haloflavibacter</taxon>
    </lineage>
</organism>
<dbReference type="GO" id="GO:0003677">
    <property type="term" value="F:DNA binding"/>
    <property type="evidence" value="ECO:0007669"/>
    <property type="project" value="UniProtKB-KW"/>
</dbReference>
<keyword evidence="4" id="KW-0233">DNA recombination</keyword>
<dbReference type="Proteomes" id="UP000317169">
    <property type="component" value="Unassembled WGS sequence"/>
</dbReference>
<dbReference type="PROSITE" id="PS51898">
    <property type="entry name" value="TYR_RECOMBINASE"/>
    <property type="match status" value="1"/>
</dbReference>
<keyword evidence="7" id="KW-1185">Reference proteome</keyword>
<dbReference type="RefSeq" id="WP_141422639.1">
    <property type="nucleotide sequence ID" value="NZ_VIAR01000015.1"/>
</dbReference>
<comment type="caution">
    <text evidence="6">The sequence shown here is derived from an EMBL/GenBank/DDBJ whole genome shotgun (WGS) entry which is preliminary data.</text>
</comment>
<sequence length="398" mass="46532">MKSIILKPFEHRGSLQIGICFDYDEVLKEHTKKIKGVLWSRTHKCFYVLFERDTQTKLFEHYRNMNCYINYRQLFGLAESLPRKRKKTKFLKVNKEDLSKNGVGRMHRYVSYLRGKRFSESTVRTYYTFALKFEVFCQKEPDALVDKDVTDFLEQVITKQNYSVSSHRQCVSALKHYAELFDVVLEKDWDAMRPSKSKLLPTVLSLQEVIRLLQVTKNLKHRFIIALIYSSGLRIGELLNLKVEDIDIERKEVFVRSGKGRKDRVVILAESVLPLLYNYLQTYRPRYFLIEGTAMSTYSSSSVRNFLRKSVKRAKILKRVTPHTLRHSFATHLLENGVDLRLIQELLGHSKPETTMIYTHVSNKQLMNIKSPLDSALSSLRQSGYPDKKVLLSGDFNL</sequence>
<dbReference type="Gene3D" id="1.10.443.10">
    <property type="entry name" value="Intergrase catalytic core"/>
    <property type="match status" value="1"/>
</dbReference>
<feature type="domain" description="Tyr recombinase" evidence="5">
    <location>
        <begin position="199"/>
        <end position="371"/>
    </location>
</feature>
<evidence type="ECO:0000256" key="3">
    <source>
        <dbReference type="ARBA" id="ARBA00023125"/>
    </source>
</evidence>
<dbReference type="GO" id="GO:0015074">
    <property type="term" value="P:DNA integration"/>
    <property type="evidence" value="ECO:0007669"/>
    <property type="project" value="UniProtKB-KW"/>
</dbReference>
<dbReference type="InterPro" id="IPR013762">
    <property type="entry name" value="Integrase-like_cat_sf"/>
</dbReference>
<evidence type="ECO:0000256" key="2">
    <source>
        <dbReference type="ARBA" id="ARBA00022908"/>
    </source>
</evidence>
<dbReference type="InterPro" id="IPR010998">
    <property type="entry name" value="Integrase_recombinase_N"/>
</dbReference>
<comment type="similarity">
    <text evidence="1">Belongs to the 'phage' integrase family.</text>
</comment>
<name>A0A507Z8G2_9FLAO</name>
<dbReference type="AlphaFoldDB" id="A0A507Z8G2"/>
<dbReference type="InterPro" id="IPR002104">
    <property type="entry name" value="Integrase_catalytic"/>
</dbReference>
<proteinExistence type="inferred from homology"/>
<dbReference type="Pfam" id="PF13495">
    <property type="entry name" value="Phage_int_SAM_4"/>
    <property type="match status" value="1"/>
</dbReference>
<dbReference type="EMBL" id="VIAR01000015">
    <property type="protein sequence ID" value="TQD34016.1"/>
    <property type="molecule type" value="Genomic_DNA"/>
</dbReference>
<accession>A0A507Z8G2</accession>
<protein>
    <submittedName>
        <fullName evidence="6">Tyrosine-type recombinase/integrase</fullName>
    </submittedName>
</protein>
<dbReference type="Pfam" id="PF00589">
    <property type="entry name" value="Phage_integrase"/>
    <property type="match status" value="1"/>
</dbReference>
<gene>
    <name evidence="6" type="ORF">FKR84_12405</name>
</gene>
<keyword evidence="2" id="KW-0229">DNA integration</keyword>
<dbReference type="InterPro" id="IPR004107">
    <property type="entry name" value="Integrase_SAM-like_N"/>
</dbReference>
<evidence type="ECO:0000256" key="1">
    <source>
        <dbReference type="ARBA" id="ARBA00008857"/>
    </source>
</evidence>